<keyword evidence="5" id="KW-1185">Reference proteome</keyword>
<dbReference type="Proteomes" id="UP000665561">
    <property type="component" value="Unassembled WGS sequence"/>
</dbReference>
<dbReference type="EMBL" id="JAAAMV010000001">
    <property type="protein sequence ID" value="NBD22467.1"/>
    <property type="molecule type" value="Genomic_DNA"/>
</dbReference>
<accession>A0ABW9XJ19</accession>
<evidence type="ECO:0000256" key="2">
    <source>
        <dbReference type="SAM" id="Phobius"/>
    </source>
</evidence>
<feature type="transmembrane region" description="Helical" evidence="2">
    <location>
        <begin position="20"/>
        <end position="40"/>
    </location>
</feature>
<sequence length="303" mass="32839">MADLEMEKQGYSGFERFMFFFTPILFTLILLGVLVTLFNFDLRNKALEIGNDIPFLSRILPAPAVKDGQAVNEDAIKSANATAKIAELQSQLTAKEAELSKALGEKSQLTGSVKDLKQQIEELKQANADKLLDDAAYQSKIGELASMYATMTPSKAAPILESMETEEAVLVLDAMRPEDRANVLAKMTPKKAADATIMLKDVKTVKDREIAALQARIKKQGSTATQDQAASVLSTAQLNSTFSQMDPKSAADLLLKMADLSPSKVLRILNAVDDAPRSKIVAEMSTANKAITAQLVSKLMVGK</sequence>
<feature type="domain" description="Magnesium transporter MgtE intracellular" evidence="3">
    <location>
        <begin position="145"/>
        <end position="196"/>
    </location>
</feature>
<keyword evidence="2" id="KW-0812">Transmembrane</keyword>
<evidence type="ECO:0000259" key="3">
    <source>
        <dbReference type="Pfam" id="PF03448"/>
    </source>
</evidence>
<keyword evidence="2" id="KW-0472">Membrane</keyword>
<keyword evidence="1" id="KW-0175">Coiled coil</keyword>
<dbReference type="RefSeq" id="WP_161740350.1">
    <property type="nucleotide sequence ID" value="NZ_JAAAMV010000001.1"/>
</dbReference>
<feature type="coiled-coil region" evidence="1">
    <location>
        <begin position="78"/>
        <end position="133"/>
    </location>
</feature>
<dbReference type="Pfam" id="PF03448">
    <property type="entry name" value="MgtE_N"/>
    <property type="match status" value="1"/>
</dbReference>
<dbReference type="Gene3D" id="1.10.220.30">
    <property type="match status" value="1"/>
</dbReference>
<evidence type="ECO:0000313" key="4">
    <source>
        <dbReference type="EMBL" id="NBD22467.1"/>
    </source>
</evidence>
<comment type="caution">
    <text evidence="4">The sequence shown here is derived from an EMBL/GenBank/DDBJ whole genome shotgun (WGS) entry which is preliminary data.</text>
</comment>
<evidence type="ECO:0000256" key="1">
    <source>
        <dbReference type="SAM" id="Coils"/>
    </source>
</evidence>
<reference evidence="4 5" key="1">
    <citation type="submission" date="2020-01" db="EMBL/GenBank/DDBJ databases">
        <title>Paenibacillus soybeanensis sp. nov. isolated from the nodules of soybean (Glycine max(L.) Merr).</title>
        <authorList>
            <person name="Wang H."/>
        </authorList>
    </citation>
    <scope>NUCLEOTIDE SEQUENCE [LARGE SCALE GENOMIC DNA]</scope>
    <source>
        <strain evidence="4 5">T1</strain>
    </source>
</reference>
<name>A0ABW9XJ19_9BACL</name>
<keyword evidence="2" id="KW-1133">Transmembrane helix</keyword>
<organism evidence="4 5">
    <name type="scientific">Paenibacillus glycinis</name>
    <dbReference type="NCBI Taxonomy" id="2697035"/>
    <lineage>
        <taxon>Bacteria</taxon>
        <taxon>Bacillati</taxon>
        <taxon>Bacillota</taxon>
        <taxon>Bacilli</taxon>
        <taxon>Bacillales</taxon>
        <taxon>Paenibacillaceae</taxon>
        <taxon>Paenibacillus</taxon>
    </lineage>
</organism>
<proteinExistence type="predicted"/>
<gene>
    <name evidence="4" type="ORF">GT019_01135</name>
</gene>
<evidence type="ECO:0000313" key="5">
    <source>
        <dbReference type="Proteomes" id="UP000665561"/>
    </source>
</evidence>
<dbReference type="SUPFAM" id="SSF158791">
    <property type="entry name" value="MgtE N-terminal domain-like"/>
    <property type="match status" value="1"/>
</dbReference>
<dbReference type="InterPro" id="IPR006668">
    <property type="entry name" value="Mg_transptr_MgtE_intracell_dom"/>
</dbReference>
<protein>
    <submittedName>
        <fullName evidence="4">MgtE protein</fullName>
    </submittedName>
</protein>